<protein>
    <submittedName>
        <fullName evidence="2">Nodulin 21-related protein</fullName>
    </submittedName>
</protein>
<accession>A0A4P2VCM4</accession>
<keyword evidence="3" id="KW-1185">Reference proteome</keyword>
<reference evidence="2 3" key="1">
    <citation type="journal article" date="2019" name="ISME J.">
        <title>Isolation and characterization of a thermophilic sulfur- and iron-reducing thaumarchaeote from a terrestrial acidic hot spring.</title>
        <authorList>
            <person name="Kato S."/>
            <person name="Itoh T."/>
            <person name="Yuki M."/>
            <person name="Nagamori M."/>
            <person name="Ohnishi M."/>
            <person name="Uematsu K."/>
            <person name="Suzuki K."/>
            <person name="Takashina T."/>
            <person name="Ohkuma M."/>
        </authorList>
    </citation>
    <scope>NUCLEOTIDE SEQUENCE [LARGE SCALE GENOMIC DNA]</scope>
    <source>
        <strain evidence="2 3">NAS-02</strain>
    </source>
</reference>
<keyword evidence="1" id="KW-1133">Transmembrane helix</keyword>
<dbReference type="InterPro" id="IPR009078">
    <property type="entry name" value="Ferritin-like_SF"/>
</dbReference>
<feature type="transmembrane region" description="Helical" evidence="1">
    <location>
        <begin position="264"/>
        <end position="286"/>
    </location>
</feature>
<gene>
    <name evidence="2" type="ORF">NAS2_0940</name>
</gene>
<dbReference type="InterPro" id="IPR039376">
    <property type="entry name" value="Ferritin_CCC1_N"/>
</dbReference>
<proteinExistence type="predicted"/>
<feature type="transmembrane region" description="Helical" evidence="1">
    <location>
        <begin position="164"/>
        <end position="187"/>
    </location>
</feature>
<evidence type="ECO:0000313" key="3">
    <source>
        <dbReference type="Proteomes" id="UP000509448"/>
    </source>
</evidence>
<dbReference type="EMBL" id="AP018732">
    <property type="protein sequence ID" value="BBE42329.1"/>
    <property type="molecule type" value="Genomic_DNA"/>
</dbReference>
<dbReference type="RefSeq" id="WP_232085435.1">
    <property type="nucleotide sequence ID" value="NZ_AP018732.1"/>
</dbReference>
<dbReference type="Proteomes" id="UP000509448">
    <property type="component" value="Chromosome"/>
</dbReference>
<keyword evidence="1" id="KW-0472">Membrane</keyword>
<keyword evidence="1" id="KW-0812">Transmembrane</keyword>
<feature type="transmembrane region" description="Helical" evidence="1">
    <location>
        <begin position="199"/>
        <end position="217"/>
    </location>
</feature>
<dbReference type="CDD" id="cd01044">
    <property type="entry name" value="Ferritin_CCC1_N"/>
    <property type="match status" value="1"/>
</dbReference>
<evidence type="ECO:0000256" key="1">
    <source>
        <dbReference type="SAM" id="Phobius"/>
    </source>
</evidence>
<dbReference type="KEGG" id="ccai:NAS2_0940"/>
<name>A0A4P2VCM4_9ARCH</name>
<feature type="transmembrane region" description="Helical" evidence="1">
    <location>
        <begin position="223"/>
        <end position="243"/>
    </location>
</feature>
<evidence type="ECO:0000313" key="2">
    <source>
        <dbReference type="EMBL" id="BBE42329.1"/>
    </source>
</evidence>
<dbReference type="SUPFAM" id="SSF47240">
    <property type="entry name" value="Ferritin-like"/>
    <property type="match status" value="1"/>
</dbReference>
<dbReference type="AlphaFoldDB" id="A0A4P2VCM4"/>
<dbReference type="GeneID" id="55584752"/>
<organism evidence="2 3">
    <name type="scientific">Conexivisphaera calida</name>
    <dbReference type="NCBI Taxonomy" id="1874277"/>
    <lineage>
        <taxon>Archaea</taxon>
        <taxon>Nitrososphaerota</taxon>
        <taxon>Conexivisphaeria</taxon>
        <taxon>Conexivisphaerales</taxon>
        <taxon>Conexivisphaeraceae</taxon>
        <taxon>Conexivisphaera</taxon>
    </lineage>
</organism>
<sequence length="290" mass="31680">MGSAREFALKEFQEYVVYSWLARVERNPRRKEILQTLALQERGHYEFWRRQEPVEPGRWIYAKAALLVILRLIFGITFVGKLMERGERDIVSEYSAAAIAMEGEDRRILEAIIEDERSHEAEMLAQVDETIVKYMGALVLGLSDAIVEITGAHAGTLGTTNDTLIAGVIGLIVGVSASISMASASYLQTKHETGKSPRTAAAITGFGYMGAVALMSLPYFLTHIIYLAFAASISVGVMLALMLTFQGSVYSGTNFRGEFVQTAILLLGTAMLSYLLGDVLGTALGIRGLI</sequence>
<feature type="transmembrane region" description="Helical" evidence="1">
    <location>
        <begin position="59"/>
        <end position="79"/>
    </location>
</feature>